<feature type="domain" description="VOC" evidence="2">
    <location>
        <begin position="2"/>
        <end position="122"/>
    </location>
</feature>
<feature type="compositionally biased region" description="Low complexity" evidence="1">
    <location>
        <begin position="540"/>
        <end position="551"/>
    </location>
</feature>
<feature type="compositionally biased region" description="Low complexity" evidence="1">
    <location>
        <begin position="246"/>
        <end position="268"/>
    </location>
</feature>
<feature type="compositionally biased region" description="Low complexity" evidence="1">
    <location>
        <begin position="503"/>
        <end position="519"/>
    </location>
</feature>
<dbReference type="GeneID" id="66986007"/>
<reference evidence="3" key="2">
    <citation type="submission" date="2021-02" db="EMBL/GenBank/DDBJ databases">
        <title>Aspergillus chevalieri M1 genome sequence.</title>
        <authorList>
            <person name="Kadooka C."/>
            <person name="Mori K."/>
            <person name="Futagami T."/>
        </authorList>
    </citation>
    <scope>NUCLEOTIDE SEQUENCE</scope>
    <source>
        <strain evidence="3">M1</strain>
    </source>
</reference>
<dbReference type="KEGG" id="ache:ACHE_70492S"/>
<feature type="compositionally biased region" description="Polar residues" evidence="1">
    <location>
        <begin position="350"/>
        <end position="365"/>
    </location>
</feature>
<feature type="compositionally biased region" description="Low complexity" evidence="1">
    <location>
        <begin position="605"/>
        <end position="616"/>
    </location>
</feature>
<evidence type="ECO:0000313" key="4">
    <source>
        <dbReference type="Proteomes" id="UP000637239"/>
    </source>
</evidence>
<dbReference type="InterPro" id="IPR037523">
    <property type="entry name" value="VOC_core"/>
</dbReference>
<dbReference type="Proteomes" id="UP000637239">
    <property type="component" value="Chromosome 7"/>
</dbReference>
<gene>
    <name evidence="3" type="ORF">ACHE_70492S</name>
</gene>
<feature type="compositionally biased region" description="Low complexity" evidence="1">
    <location>
        <begin position="276"/>
        <end position="286"/>
    </location>
</feature>
<dbReference type="PANTHER" id="PTHR35006:SF3">
    <property type="entry name" value="GLYOXALASE FAMILY PROTEIN (AFU_ORTHOLOGUE AFUA_3G06020)"/>
    <property type="match status" value="1"/>
</dbReference>
<dbReference type="CDD" id="cd07262">
    <property type="entry name" value="VOC_like"/>
    <property type="match status" value="1"/>
</dbReference>
<organism evidence="3 4">
    <name type="scientific">Aspergillus chevalieri</name>
    <name type="common">Eurotium chevalieri</name>
    <dbReference type="NCBI Taxonomy" id="182096"/>
    <lineage>
        <taxon>Eukaryota</taxon>
        <taxon>Fungi</taxon>
        <taxon>Dikarya</taxon>
        <taxon>Ascomycota</taxon>
        <taxon>Pezizomycotina</taxon>
        <taxon>Eurotiomycetes</taxon>
        <taxon>Eurotiomycetidae</taxon>
        <taxon>Eurotiales</taxon>
        <taxon>Aspergillaceae</taxon>
        <taxon>Aspergillus</taxon>
        <taxon>Aspergillus subgen. Aspergillus</taxon>
    </lineage>
</organism>
<feature type="compositionally biased region" description="Basic and acidic residues" evidence="1">
    <location>
        <begin position="173"/>
        <end position="245"/>
    </location>
</feature>
<sequence>MPLAHLTLTVRDVRAATSFFLACLQPLGYQFVGRHEDYIGFGQKTNEPADFWITEQKPGLPAGAAHLAFPAPSREAVGKFFMAALKAGGRVHGEPKLRDPESGYYSAAIIDSNGNSVEAVYRPGHSSARSAVSSSIDSTVSITTKSSSRASSRTQTTVPSRSEARSHTSRASTKVERPHPSEKPRDLREPRESRESRDSRDSRDPREFREARESRESRESRGPRESREPRDMRESREPRESRGSKESTASSNSRRGSSTAQAQAYAAQQRDHQQREQQQQSDGSSRAAKTLVGSLIGAAAGAALAYAWSGNNSQSPSSEDTASQPTQPTQPAQPTQSGQSAQQPPRERTYQQAPSSRSSSQTAQTLPIRAIEAGGSYFPPKQPDPPRPGLTRSVTSKNPRASTIYEGSEYGGKSEASRTYLDDSGRRASDGGAAFGLPDIANLPLRAIEYPPPTYSKANEPSRAIDDKRSMYSASTARPSNASYQYQYQDDRDRNRDSAYALSHSNSNNNKYNPNSTASRTPRNIPLPDSIASYRPSNASGSGTDTGSYTSARGAPLTEGSLASFRSNSTVPIPESVVNVDVDTDVTPDDSVSQISSNGHRSKAMPRQMPAPAPARSGVSASALSKRSSRFEEPVRPDDSISQVSCNSRSTARAGGGERRSQAV</sequence>
<feature type="compositionally biased region" description="Polar residues" evidence="1">
    <location>
        <begin position="309"/>
        <end position="320"/>
    </location>
</feature>
<feature type="compositionally biased region" description="Basic and acidic residues" evidence="1">
    <location>
        <begin position="629"/>
        <end position="639"/>
    </location>
</feature>
<feature type="region of interest" description="Disordered" evidence="1">
    <location>
        <begin position="580"/>
        <end position="664"/>
    </location>
</feature>
<reference evidence="3" key="1">
    <citation type="submission" date="2021-01" db="EMBL/GenBank/DDBJ databases">
        <authorList>
            <consortium name="Aspergillus chevalieri M1 genome sequencing consortium"/>
            <person name="Kazuki M."/>
            <person name="Futagami T."/>
        </authorList>
    </citation>
    <scope>NUCLEOTIDE SEQUENCE</scope>
    <source>
        <strain evidence="3">M1</strain>
    </source>
</reference>
<dbReference type="InterPro" id="IPR029068">
    <property type="entry name" value="Glyas_Bleomycin-R_OHBP_Dase"/>
</dbReference>
<accession>A0A7R7VVN6</accession>
<feature type="region of interest" description="Disordered" evidence="1">
    <location>
        <begin position="309"/>
        <end position="427"/>
    </location>
</feature>
<feature type="region of interest" description="Disordered" evidence="1">
    <location>
        <begin position="127"/>
        <end position="288"/>
    </location>
</feature>
<evidence type="ECO:0000259" key="2">
    <source>
        <dbReference type="PROSITE" id="PS51819"/>
    </source>
</evidence>
<feature type="compositionally biased region" description="Low complexity" evidence="1">
    <location>
        <begin position="321"/>
        <end position="344"/>
    </location>
</feature>
<dbReference type="Gene3D" id="3.10.180.10">
    <property type="entry name" value="2,3-Dihydroxybiphenyl 1,2-Dioxygenase, domain 1"/>
    <property type="match status" value="1"/>
</dbReference>
<dbReference type="RefSeq" id="XP_043140171.1">
    <property type="nucleotide sequence ID" value="XM_043282831.1"/>
</dbReference>
<name>A0A7R7VVN6_ASPCH</name>
<feature type="compositionally biased region" description="Polar residues" evidence="1">
    <location>
        <begin position="392"/>
        <end position="401"/>
    </location>
</feature>
<dbReference type="PROSITE" id="PS51819">
    <property type="entry name" value="VOC"/>
    <property type="match status" value="1"/>
</dbReference>
<feature type="compositionally biased region" description="Low complexity" evidence="1">
    <location>
        <begin position="127"/>
        <end position="157"/>
    </location>
</feature>
<dbReference type="AlphaFoldDB" id="A0A7R7VVN6"/>
<keyword evidence="4" id="KW-1185">Reference proteome</keyword>
<dbReference type="EMBL" id="AP024422">
    <property type="protein sequence ID" value="BCR91649.1"/>
    <property type="molecule type" value="Genomic_DNA"/>
</dbReference>
<evidence type="ECO:0000256" key="1">
    <source>
        <dbReference type="SAM" id="MobiDB-lite"/>
    </source>
</evidence>
<feature type="region of interest" description="Disordered" evidence="1">
    <location>
        <begin position="452"/>
        <end position="555"/>
    </location>
</feature>
<feature type="compositionally biased region" description="Polar residues" evidence="1">
    <location>
        <begin position="640"/>
        <end position="651"/>
    </location>
</feature>
<proteinExistence type="predicted"/>
<feature type="compositionally biased region" description="Polar residues" evidence="1">
    <location>
        <begin position="472"/>
        <end position="483"/>
    </location>
</feature>
<evidence type="ECO:0000313" key="3">
    <source>
        <dbReference type="EMBL" id="BCR91649.1"/>
    </source>
</evidence>
<dbReference type="SUPFAM" id="SSF54593">
    <property type="entry name" value="Glyoxalase/Bleomycin resistance protein/Dihydroxybiphenyl dioxygenase"/>
    <property type="match status" value="1"/>
</dbReference>
<protein>
    <recommendedName>
        <fullName evidence="2">VOC domain-containing protein</fullName>
    </recommendedName>
</protein>
<dbReference type="PANTHER" id="PTHR35006">
    <property type="entry name" value="GLYOXALASE FAMILY PROTEIN (AFU_ORTHOLOGUE AFUA_5G14830)"/>
    <property type="match status" value="1"/>
</dbReference>